<evidence type="ECO:0000313" key="6">
    <source>
        <dbReference type="RefSeq" id="XP_022293120.1"/>
    </source>
</evidence>
<dbReference type="KEGG" id="cvn:111103857"/>
<gene>
    <name evidence="6" type="primary">LOC111103857</name>
</gene>
<evidence type="ECO:0000256" key="3">
    <source>
        <dbReference type="ARBA" id="ARBA00022679"/>
    </source>
</evidence>
<dbReference type="PANTHER" id="PTHR44942">
    <property type="entry name" value="METHYLTRANSF_11 DOMAIN-CONTAINING PROTEIN"/>
    <property type="match status" value="1"/>
</dbReference>
<organism evidence="5 6">
    <name type="scientific">Crassostrea virginica</name>
    <name type="common">Eastern oyster</name>
    <dbReference type="NCBI Taxonomy" id="6565"/>
    <lineage>
        <taxon>Eukaryota</taxon>
        <taxon>Metazoa</taxon>
        <taxon>Spiralia</taxon>
        <taxon>Lophotrochozoa</taxon>
        <taxon>Mollusca</taxon>
        <taxon>Bivalvia</taxon>
        <taxon>Autobranchia</taxon>
        <taxon>Pteriomorphia</taxon>
        <taxon>Ostreida</taxon>
        <taxon>Ostreoidea</taxon>
        <taxon>Ostreidae</taxon>
        <taxon>Crassostrea</taxon>
    </lineage>
</organism>
<name>A0A8B8APK9_CRAVI</name>
<evidence type="ECO:0000256" key="2">
    <source>
        <dbReference type="ARBA" id="ARBA00022603"/>
    </source>
</evidence>
<keyword evidence="3" id="KW-0808">Transferase</keyword>
<dbReference type="GeneID" id="111103857"/>
<dbReference type="OrthoDB" id="506498at2759"/>
<dbReference type="InterPro" id="IPR013216">
    <property type="entry name" value="Methyltransf_11"/>
</dbReference>
<proteinExistence type="inferred from homology"/>
<dbReference type="GO" id="GO:0008757">
    <property type="term" value="F:S-adenosylmethionine-dependent methyltransferase activity"/>
    <property type="evidence" value="ECO:0007669"/>
    <property type="project" value="InterPro"/>
</dbReference>
<sequence>MANACFRRGTLAKLIVLFRHSKTNFSIMSENVHETAKSGFVDGDNYDQFRPTYTDEVVKVIASIITDRQTYKEGDLQYDCVELGAGTGKLTKKLLNELPESSRSRYLATEPMDGFLQTLKRNCPGLSNTKVCSADNIPVPTEKVKTVVAAQCFHWFANTASINEIHRILTPSGKFIMVWNNKDKKVPWIKDMGDILTRYYGDTPRFFSGKWKTFLESCPQFRCVRHDILPGFCPQWHYEDVIGHYCSISVVASLDNDEKERVKQEMRTVMDKHGLISEEHKVVVPFYTELYVTEKVKSD</sequence>
<feature type="domain" description="Methyltransferase type 11" evidence="4">
    <location>
        <begin position="82"/>
        <end position="177"/>
    </location>
</feature>
<protein>
    <submittedName>
        <fullName evidence="6">Uncharacterized methyltransferase-like C25B8.10</fullName>
    </submittedName>
</protein>
<evidence type="ECO:0000259" key="4">
    <source>
        <dbReference type="Pfam" id="PF08241"/>
    </source>
</evidence>
<dbReference type="AlphaFoldDB" id="A0A8B8APK9"/>
<comment type="similarity">
    <text evidence="1">Belongs to the methyltransferase superfamily.</text>
</comment>
<keyword evidence="2" id="KW-0489">Methyltransferase</keyword>
<dbReference type="InterPro" id="IPR051052">
    <property type="entry name" value="Diverse_substrate_MTase"/>
</dbReference>
<dbReference type="PANTHER" id="PTHR44942:SF4">
    <property type="entry name" value="METHYLTRANSFERASE TYPE 11 DOMAIN-CONTAINING PROTEIN"/>
    <property type="match status" value="1"/>
</dbReference>
<dbReference type="CDD" id="cd02440">
    <property type="entry name" value="AdoMet_MTases"/>
    <property type="match status" value="1"/>
</dbReference>
<dbReference type="Proteomes" id="UP000694844">
    <property type="component" value="Chromosome 7"/>
</dbReference>
<dbReference type="GO" id="GO:0032259">
    <property type="term" value="P:methylation"/>
    <property type="evidence" value="ECO:0007669"/>
    <property type="project" value="UniProtKB-KW"/>
</dbReference>
<dbReference type="RefSeq" id="XP_022293120.1">
    <property type="nucleotide sequence ID" value="XM_022437412.1"/>
</dbReference>
<evidence type="ECO:0000313" key="5">
    <source>
        <dbReference type="Proteomes" id="UP000694844"/>
    </source>
</evidence>
<dbReference type="Pfam" id="PF08241">
    <property type="entry name" value="Methyltransf_11"/>
    <property type="match status" value="1"/>
</dbReference>
<keyword evidence="5" id="KW-1185">Reference proteome</keyword>
<dbReference type="SUPFAM" id="SSF53335">
    <property type="entry name" value="S-adenosyl-L-methionine-dependent methyltransferases"/>
    <property type="match status" value="1"/>
</dbReference>
<dbReference type="Gene3D" id="3.40.50.150">
    <property type="entry name" value="Vaccinia Virus protein VP39"/>
    <property type="match status" value="1"/>
</dbReference>
<evidence type="ECO:0000256" key="1">
    <source>
        <dbReference type="ARBA" id="ARBA00008361"/>
    </source>
</evidence>
<accession>A0A8B8APK9</accession>
<reference evidence="6" key="1">
    <citation type="submission" date="2025-08" db="UniProtKB">
        <authorList>
            <consortium name="RefSeq"/>
        </authorList>
    </citation>
    <scope>IDENTIFICATION</scope>
    <source>
        <tissue evidence="6">Whole sample</tissue>
    </source>
</reference>
<dbReference type="InterPro" id="IPR029063">
    <property type="entry name" value="SAM-dependent_MTases_sf"/>
</dbReference>